<dbReference type="Proteomes" id="UP000231702">
    <property type="component" value="Unassembled WGS sequence"/>
</dbReference>
<evidence type="ECO:0000313" key="3">
    <source>
        <dbReference type="EMBL" id="SNY60834.1"/>
    </source>
</evidence>
<gene>
    <name evidence="2" type="ORF">CVM39_17485</name>
    <name evidence="3" type="ORF">SAMN06297129_3983</name>
</gene>
<reference evidence="2 5" key="2">
    <citation type="journal article" date="2018" name="Int. J. Syst. Evol. Microbiol.">
        <title>Pseudooceanicola lipolyticus sp. nov., a marine alphaproteobacterium, reclassification of Oceanicola flagellatus as Pseudooceanicola flagellatus comb. nov. and emended description of the genus Pseudooceanicola.</title>
        <authorList>
            <person name="Huang M.-M."/>
            <person name="Guo L.-L."/>
            <person name="Wu Y.-H."/>
            <person name="Lai Q.-L."/>
            <person name="Shao Z.-Z."/>
            <person name="Wang C.-S."/>
            <person name="Wu M."/>
            <person name="Xu X.-W."/>
        </authorList>
    </citation>
    <scope>NUCLEOTIDE SEQUENCE [LARGE SCALE GENOMIC DNA]</scope>
    <source>
        <strain evidence="2 5">Ar-45</strain>
    </source>
</reference>
<dbReference type="Proteomes" id="UP000231655">
    <property type="component" value="Unassembled WGS sequence"/>
</dbReference>
<keyword evidence="1" id="KW-0472">Membrane</keyword>
<name>A0A285JKP0_9RHOB</name>
<dbReference type="EMBL" id="PGTD01000021">
    <property type="protein sequence ID" value="PJE26502.1"/>
    <property type="molecule type" value="Genomic_DNA"/>
</dbReference>
<feature type="transmembrane region" description="Helical" evidence="1">
    <location>
        <begin position="21"/>
        <end position="43"/>
    </location>
</feature>
<organism evidence="3 4">
    <name type="scientific">Pseudooceanicola antarcticus</name>
    <dbReference type="NCBI Taxonomy" id="1247613"/>
    <lineage>
        <taxon>Bacteria</taxon>
        <taxon>Pseudomonadati</taxon>
        <taxon>Pseudomonadota</taxon>
        <taxon>Alphaproteobacteria</taxon>
        <taxon>Rhodobacterales</taxon>
        <taxon>Paracoccaceae</taxon>
        <taxon>Pseudooceanicola</taxon>
    </lineage>
</organism>
<dbReference type="EMBL" id="OBEA01000012">
    <property type="protein sequence ID" value="SNY60834.1"/>
    <property type="molecule type" value="Genomic_DNA"/>
</dbReference>
<evidence type="ECO:0000313" key="2">
    <source>
        <dbReference type="EMBL" id="PJE26502.1"/>
    </source>
</evidence>
<proteinExistence type="predicted"/>
<reference evidence="3 4" key="1">
    <citation type="submission" date="2017-09" db="EMBL/GenBank/DDBJ databases">
        <authorList>
            <person name="Ehlers B."/>
            <person name="Leendertz F.H."/>
        </authorList>
    </citation>
    <scope>NUCLEOTIDE SEQUENCE [LARGE SCALE GENOMIC DNA]</scope>
    <source>
        <strain evidence="3 4">CGMCC 1.12662</strain>
    </source>
</reference>
<evidence type="ECO:0000313" key="4">
    <source>
        <dbReference type="Proteomes" id="UP000231655"/>
    </source>
</evidence>
<dbReference type="RefSeq" id="WP_097147558.1">
    <property type="nucleotide sequence ID" value="NZ_OBEA01000012.1"/>
</dbReference>
<keyword evidence="5" id="KW-1185">Reference proteome</keyword>
<evidence type="ECO:0000313" key="5">
    <source>
        <dbReference type="Proteomes" id="UP000231702"/>
    </source>
</evidence>
<sequence>MIDHLSERHQATQRARRPLGEVLFAGLFWIAAAAATCAFALYLTSDTARQHVAPEVFLGARP</sequence>
<dbReference type="AlphaFoldDB" id="A0A285JKP0"/>
<keyword evidence="1" id="KW-1133">Transmembrane helix</keyword>
<accession>A0A285JKP0</accession>
<keyword evidence="1" id="KW-0812">Transmembrane</keyword>
<evidence type="ECO:0000256" key="1">
    <source>
        <dbReference type="SAM" id="Phobius"/>
    </source>
</evidence>
<protein>
    <submittedName>
        <fullName evidence="3">Uncharacterized protein</fullName>
    </submittedName>
</protein>